<dbReference type="Proteomes" id="UP000649617">
    <property type="component" value="Unassembled WGS sequence"/>
</dbReference>
<protein>
    <submittedName>
        <fullName evidence="1">Uncharacterized protein</fullName>
    </submittedName>
</protein>
<dbReference type="AlphaFoldDB" id="A0A812Q000"/>
<dbReference type="OrthoDB" id="407500at2759"/>
<keyword evidence="2" id="KW-1185">Reference proteome</keyword>
<evidence type="ECO:0000313" key="1">
    <source>
        <dbReference type="EMBL" id="CAE7353769.1"/>
    </source>
</evidence>
<gene>
    <name evidence="1" type="ORF">SPIL2461_LOCUS8395</name>
</gene>
<sequence>MKMVVSDEAALKAMFQHKGASGKLPCMLCRNVVLRRYAPDDMAAPLVLHTCTDESRFLQHDLPSLLNLVRHLEARSTVLNKGQMSELETALGFNRAPLGVLSSETVLDHMDPTKALLYDWMHCYVVGGLFQLEVNLLMGVLAEAKVKMSDLDTFFQQFQWPKSLESKGAGAKKVFEHKKKAKDDEWKSSASEALSAFPVLRAWLDDFRKRPGISEKVQGSIRSCLALCRDLLLLCSTDNGARYANDLRMAIVRHLNLFQQAHGLHRFIPKAHLVLHLATMLERHGQLVSCFVHERRHKELKRFANELDNFQAGAEKHIMREMILCHIDDMSNMDVINEVGLIDAKPATADVIAHVRATLGLGGARPMQVSGKAYFRPNRAAHTGDVVVVAEPESIAEVAYHVAFDNYLLTCVLFYEEVMTENCFRVRRDRVGFIRTRDIKAACIFSEKDGICRVAPQMFEAD</sequence>
<comment type="caution">
    <text evidence="1">The sequence shown here is derived from an EMBL/GenBank/DDBJ whole genome shotgun (WGS) entry which is preliminary data.</text>
</comment>
<accession>A0A812Q000</accession>
<proteinExistence type="predicted"/>
<organism evidence="1 2">
    <name type="scientific">Symbiodinium pilosum</name>
    <name type="common">Dinoflagellate</name>
    <dbReference type="NCBI Taxonomy" id="2952"/>
    <lineage>
        <taxon>Eukaryota</taxon>
        <taxon>Sar</taxon>
        <taxon>Alveolata</taxon>
        <taxon>Dinophyceae</taxon>
        <taxon>Suessiales</taxon>
        <taxon>Symbiodiniaceae</taxon>
        <taxon>Symbiodinium</taxon>
    </lineage>
</organism>
<reference evidence="1" key="1">
    <citation type="submission" date="2021-02" db="EMBL/GenBank/DDBJ databases">
        <authorList>
            <person name="Dougan E. K."/>
            <person name="Rhodes N."/>
            <person name="Thang M."/>
            <person name="Chan C."/>
        </authorList>
    </citation>
    <scope>NUCLEOTIDE SEQUENCE</scope>
</reference>
<name>A0A812Q000_SYMPI</name>
<dbReference type="EMBL" id="CAJNIZ010013755">
    <property type="protein sequence ID" value="CAE7353769.1"/>
    <property type="molecule type" value="Genomic_DNA"/>
</dbReference>
<evidence type="ECO:0000313" key="2">
    <source>
        <dbReference type="Proteomes" id="UP000649617"/>
    </source>
</evidence>